<accession>A0AAE0LAE6</accession>
<keyword evidence="9 11" id="KW-0472">Membrane</keyword>
<dbReference type="AlphaFoldDB" id="A0AAE0LAE6"/>
<keyword evidence="14" id="KW-1185">Reference proteome</keyword>
<feature type="compositionally biased region" description="Gly residues" evidence="10">
    <location>
        <begin position="47"/>
        <end position="56"/>
    </location>
</feature>
<evidence type="ECO:0000313" key="13">
    <source>
        <dbReference type="EMBL" id="KAK3277998.1"/>
    </source>
</evidence>
<comment type="similarity">
    <text evidence="2">Belongs to the SEC61-beta family.</text>
</comment>
<sequence length="106" mass="10494">MTRAGAPSQASSLVSRGGAGGAPSRAGPVGTTAGNRRRHTTSRSSSAGGGGGGGLGGMGNGGMLRFYSDDAPGLRITPVVVLVMSLCFIGFVTVLHVFGKIYASRP</sequence>
<evidence type="ECO:0000256" key="8">
    <source>
        <dbReference type="ARBA" id="ARBA00023010"/>
    </source>
</evidence>
<comment type="subcellular location">
    <subcellularLocation>
        <location evidence="1">Endoplasmic reticulum membrane</location>
        <topology evidence="1">Single-pass membrane protein</topology>
    </subcellularLocation>
</comment>
<evidence type="ECO:0000256" key="1">
    <source>
        <dbReference type="ARBA" id="ARBA00004389"/>
    </source>
</evidence>
<dbReference type="EMBL" id="LGRX02005699">
    <property type="protein sequence ID" value="KAK3277998.1"/>
    <property type="molecule type" value="Genomic_DNA"/>
</dbReference>
<evidence type="ECO:0000256" key="2">
    <source>
        <dbReference type="ARBA" id="ARBA00006103"/>
    </source>
</evidence>
<dbReference type="GO" id="GO:0005784">
    <property type="term" value="C:Sec61 translocon complex"/>
    <property type="evidence" value="ECO:0007669"/>
    <property type="project" value="InterPro"/>
</dbReference>
<proteinExistence type="inferred from homology"/>
<keyword evidence="5" id="KW-0256">Endoplasmic reticulum</keyword>
<protein>
    <recommendedName>
        <fullName evidence="15">Protein transport protein Sec61 subunit beta</fullName>
    </recommendedName>
</protein>
<comment type="caution">
    <text evidence="13">The sequence shown here is derived from an EMBL/GenBank/DDBJ whole genome shotgun (WGS) entry which is preliminary data.</text>
</comment>
<feature type="region of interest" description="Disordered" evidence="10">
    <location>
        <begin position="1"/>
        <end position="56"/>
    </location>
</feature>
<evidence type="ECO:0000313" key="12">
    <source>
        <dbReference type="EMBL" id="KAK3246470.1"/>
    </source>
</evidence>
<evidence type="ECO:0000256" key="9">
    <source>
        <dbReference type="ARBA" id="ARBA00023136"/>
    </source>
</evidence>
<keyword evidence="6" id="KW-0653">Protein transport</keyword>
<name>A0AAE0LAE6_9CHLO</name>
<evidence type="ECO:0008006" key="15">
    <source>
        <dbReference type="Google" id="ProtNLM"/>
    </source>
</evidence>
<reference evidence="13 14" key="1">
    <citation type="journal article" date="2015" name="Genome Biol. Evol.">
        <title>Comparative Genomics of a Bacterivorous Green Alga Reveals Evolutionary Causalities and Consequences of Phago-Mixotrophic Mode of Nutrition.</title>
        <authorList>
            <person name="Burns J.A."/>
            <person name="Paasch A."/>
            <person name="Narechania A."/>
            <person name="Kim E."/>
        </authorList>
    </citation>
    <scope>NUCLEOTIDE SEQUENCE [LARGE SCALE GENOMIC DNA]</scope>
    <source>
        <strain evidence="13">PLY_AMNH</strain>
    </source>
</reference>
<dbReference type="Pfam" id="PF03911">
    <property type="entry name" value="Sec61_beta"/>
    <property type="match status" value="1"/>
</dbReference>
<dbReference type="EMBL" id="LGRX02029772">
    <property type="protein sequence ID" value="KAK3246470.1"/>
    <property type="molecule type" value="Genomic_DNA"/>
</dbReference>
<keyword evidence="4 11" id="KW-0812">Transmembrane</keyword>
<evidence type="ECO:0000256" key="5">
    <source>
        <dbReference type="ARBA" id="ARBA00022824"/>
    </source>
</evidence>
<dbReference type="Proteomes" id="UP001190700">
    <property type="component" value="Unassembled WGS sequence"/>
</dbReference>
<keyword evidence="8" id="KW-0811">Translocation</keyword>
<evidence type="ECO:0000256" key="4">
    <source>
        <dbReference type="ARBA" id="ARBA00022692"/>
    </source>
</evidence>
<evidence type="ECO:0000256" key="6">
    <source>
        <dbReference type="ARBA" id="ARBA00022927"/>
    </source>
</evidence>
<feature type="transmembrane region" description="Helical" evidence="11">
    <location>
        <begin position="76"/>
        <end position="98"/>
    </location>
</feature>
<keyword evidence="3" id="KW-0813">Transport</keyword>
<dbReference type="GO" id="GO:0006886">
    <property type="term" value="P:intracellular protein transport"/>
    <property type="evidence" value="ECO:0007669"/>
    <property type="project" value="InterPro"/>
</dbReference>
<organism evidence="13 14">
    <name type="scientific">Cymbomonas tetramitiformis</name>
    <dbReference type="NCBI Taxonomy" id="36881"/>
    <lineage>
        <taxon>Eukaryota</taxon>
        <taxon>Viridiplantae</taxon>
        <taxon>Chlorophyta</taxon>
        <taxon>Pyramimonadophyceae</taxon>
        <taxon>Pyramimonadales</taxon>
        <taxon>Pyramimonadaceae</taxon>
        <taxon>Cymbomonas</taxon>
    </lineage>
</organism>
<dbReference type="InterPro" id="IPR016482">
    <property type="entry name" value="SecG/Sec61-beta/Sbh"/>
</dbReference>
<evidence type="ECO:0000313" key="14">
    <source>
        <dbReference type="Proteomes" id="UP001190700"/>
    </source>
</evidence>
<evidence type="ECO:0000256" key="10">
    <source>
        <dbReference type="SAM" id="MobiDB-lite"/>
    </source>
</evidence>
<evidence type="ECO:0000256" key="7">
    <source>
        <dbReference type="ARBA" id="ARBA00022989"/>
    </source>
</evidence>
<evidence type="ECO:0000256" key="3">
    <source>
        <dbReference type="ARBA" id="ARBA00022448"/>
    </source>
</evidence>
<reference evidence="13" key="2">
    <citation type="submission" date="2023-06" db="EMBL/GenBank/DDBJ databases">
        <title>Long-read-based genome assembly of the green algal bacterivore Cymbomonas tetramitiformis.</title>
        <authorList>
            <person name="Gyaltshen Y."/>
            <person name="Rozenberg A."/>
            <person name="Paasch A."/>
            <person name="Burns J.A."/>
            <person name="Warring S."/>
            <person name="Larson R."/>
            <person name="Maurer-Alcala X."/>
            <person name="Dacks J."/>
            <person name="Kim E."/>
        </authorList>
    </citation>
    <scope>NUCLEOTIDE SEQUENCE</scope>
    <source>
        <strain evidence="13">PLY_AMNH</strain>
    </source>
</reference>
<dbReference type="InterPro" id="IPR030671">
    <property type="entry name" value="Sec61-beta/Sbh"/>
</dbReference>
<evidence type="ECO:0000256" key="11">
    <source>
        <dbReference type="SAM" id="Phobius"/>
    </source>
</evidence>
<keyword evidence="7 11" id="KW-1133">Transmembrane helix</keyword>
<gene>
    <name evidence="13" type="ORF">CYMTET_14032</name>
    <name evidence="12" type="ORF">CYMTET_43988</name>
</gene>
<dbReference type="PANTHER" id="PTHR13509">
    <property type="entry name" value="SEC61 SUBUNIT BETA"/>
    <property type="match status" value="1"/>
</dbReference>